<feature type="transmembrane region" description="Helical" evidence="2">
    <location>
        <begin position="166"/>
        <end position="190"/>
    </location>
</feature>
<name>A0ABP1FSD7_9CHLO</name>
<evidence type="ECO:0000313" key="3">
    <source>
        <dbReference type="EMBL" id="CAL5220442.1"/>
    </source>
</evidence>
<dbReference type="Proteomes" id="UP001497392">
    <property type="component" value="Unassembled WGS sequence"/>
</dbReference>
<reference evidence="3 4" key="1">
    <citation type="submission" date="2024-06" db="EMBL/GenBank/DDBJ databases">
        <authorList>
            <person name="Kraege A."/>
            <person name="Thomma B."/>
        </authorList>
    </citation>
    <scope>NUCLEOTIDE SEQUENCE [LARGE SCALE GENOMIC DNA]</scope>
</reference>
<feature type="transmembrane region" description="Helical" evidence="2">
    <location>
        <begin position="105"/>
        <end position="126"/>
    </location>
</feature>
<feature type="transmembrane region" description="Helical" evidence="2">
    <location>
        <begin position="241"/>
        <end position="260"/>
    </location>
</feature>
<keyword evidence="2" id="KW-0472">Membrane</keyword>
<feature type="transmembrane region" description="Helical" evidence="2">
    <location>
        <begin position="138"/>
        <end position="160"/>
    </location>
</feature>
<keyword evidence="2" id="KW-1133">Transmembrane helix</keyword>
<gene>
    <name evidence="3" type="primary">g2458</name>
    <name evidence="3" type="ORF">VP750_LOCUS2101</name>
</gene>
<protein>
    <submittedName>
        <fullName evidence="3">G2458 protein</fullName>
    </submittedName>
</protein>
<feature type="region of interest" description="Disordered" evidence="1">
    <location>
        <begin position="317"/>
        <end position="341"/>
    </location>
</feature>
<dbReference type="PANTHER" id="PTHR33802:SF1">
    <property type="entry name" value="XK-RELATED PROTEIN"/>
    <property type="match status" value="1"/>
</dbReference>
<accession>A0ABP1FSD7</accession>
<proteinExistence type="predicted"/>
<sequence>MTGTRHGHRLLTALLPRLDHRPESRACLVAGHSKDAMQQTMAGHAMELLANEVSTAMPSLTLRITNAIGYVALIFVNVGSAFGLFGPTNAEVSARHPTPLTPAGWAFSIWGIIFGLQGVGVIYQLLPKGYSQEGKKRIVNSVGFGWQIGWYFEIAWQLFFVQDTAVTMWVSMFLLLGAFLGFAITLLSLYRLKDTCGSLSSVLLYLAYFLPTTINTAWVSVAAGVGILIVPEQYNWDERTVEGLAVVLIVLVTALGAVAMQMERDTAYGLTLIWALVAVYGAQVSPAVRITALVCIGANTLLAMFSLLRRKSAGDRSSGEIRQPFKSKSDEDALHNRQQHV</sequence>
<keyword evidence="4" id="KW-1185">Reference proteome</keyword>
<evidence type="ECO:0000256" key="2">
    <source>
        <dbReference type="SAM" id="Phobius"/>
    </source>
</evidence>
<comment type="caution">
    <text evidence="3">The sequence shown here is derived from an EMBL/GenBank/DDBJ whole genome shotgun (WGS) entry which is preliminary data.</text>
</comment>
<feature type="transmembrane region" description="Helical" evidence="2">
    <location>
        <begin position="202"/>
        <end position="229"/>
    </location>
</feature>
<feature type="transmembrane region" description="Helical" evidence="2">
    <location>
        <begin position="267"/>
        <end position="284"/>
    </location>
</feature>
<evidence type="ECO:0000313" key="4">
    <source>
        <dbReference type="Proteomes" id="UP001497392"/>
    </source>
</evidence>
<dbReference type="EMBL" id="CAXHTA020000003">
    <property type="protein sequence ID" value="CAL5220442.1"/>
    <property type="molecule type" value="Genomic_DNA"/>
</dbReference>
<organism evidence="3 4">
    <name type="scientific">Coccomyxa viridis</name>
    <dbReference type="NCBI Taxonomy" id="1274662"/>
    <lineage>
        <taxon>Eukaryota</taxon>
        <taxon>Viridiplantae</taxon>
        <taxon>Chlorophyta</taxon>
        <taxon>core chlorophytes</taxon>
        <taxon>Trebouxiophyceae</taxon>
        <taxon>Trebouxiophyceae incertae sedis</taxon>
        <taxon>Coccomyxaceae</taxon>
        <taxon>Coccomyxa</taxon>
    </lineage>
</organism>
<dbReference type="PANTHER" id="PTHR33802">
    <property type="entry name" value="SI:CH211-161H7.5-RELATED"/>
    <property type="match status" value="1"/>
</dbReference>
<feature type="transmembrane region" description="Helical" evidence="2">
    <location>
        <begin position="290"/>
        <end position="308"/>
    </location>
</feature>
<keyword evidence="2" id="KW-0812">Transmembrane</keyword>
<feature type="transmembrane region" description="Helical" evidence="2">
    <location>
        <begin position="67"/>
        <end position="85"/>
    </location>
</feature>
<evidence type="ECO:0000256" key="1">
    <source>
        <dbReference type="SAM" id="MobiDB-lite"/>
    </source>
</evidence>